<dbReference type="PROSITE" id="PS51737">
    <property type="entry name" value="RECOMBINASE_DNA_BIND"/>
    <property type="match status" value="1"/>
</dbReference>
<dbReference type="PROSITE" id="PS51736">
    <property type="entry name" value="RECOMBINASES_3"/>
    <property type="match status" value="1"/>
</dbReference>
<name>A0A1S2MFS0_9BACI</name>
<dbReference type="GO" id="GO:0003677">
    <property type="term" value="F:DNA binding"/>
    <property type="evidence" value="ECO:0007669"/>
    <property type="project" value="InterPro"/>
</dbReference>
<keyword evidence="5" id="KW-1185">Reference proteome</keyword>
<dbReference type="InterPro" id="IPR036162">
    <property type="entry name" value="Resolvase-like_N_sf"/>
</dbReference>
<dbReference type="PANTHER" id="PTHR30461:SF23">
    <property type="entry name" value="DNA RECOMBINASE-RELATED"/>
    <property type="match status" value="1"/>
</dbReference>
<feature type="domain" description="Resolvase/invertase-type recombinase catalytic" evidence="1">
    <location>
        <begin position="2"/>
        <end position="151"/>
    </location>
</feature>
<protein>
    <submittedName>
        <fullName evidence="4">Recombinase family protein</fullName>
    </submittedName>
</protein>
<dbReference type="PANTHER" id="PTHR30461">
    <property type="entry name" value="DNA-INVERTASE FROM LAMBDOID PROPHAGE"/>
    <property type="match status" value="1"/>
</dbReference>
<reference evidence="4 5" key="2">
    <citation type="journal article" date="2017" name="Genome Announc.">
        <title>Draft Genome Sequences of Four Alkaliphilic Bacteria Belonging to the Anaerobacillus Genus.</title>
        <authorList>
            <person name="Bassil N.M."/>
            <person name="Lloyd J.R."/>
        </authorList>
    </citation>
    <scope>NUCLEOTIDE SEQUENCE [LARGE SCALE GENOMIC DNA]</scope>
    <source>
        <strain evidence="4 5">NB2006</strain>
    </source>
</reference>
<accession>A0A1S2MFS0</accession>
<reference evidence="4 5" key="3">
    <citation type="journal article" date="2019" name="Int. J. Syst. Evol. Microbiol.">
        <title>Anaerobacillus isosaccharinicus sp. nov., an alkaliphilic bacterium which degrades isosaccharinic acid.</title>
        <authorList>
            <person name="Bassil N.M."/>
            <person name="Lloyd J.R."/>
        </authorList>
    </citation>
    <scope>NUCLEOTIDE SEQUENCE [LARGE SCALE GENOMIC DNA]</scope>
    <source>
        <strain evidence="4 5">NB2006</strain>
    </source>
</reference>
<dbReference type="CDD" id="cd00338">
    <property type="entry name" value="Ser_Recombinase"/>
    <property type="match status" value="1"/>
</dbReference>
<dbReference type="InterPro" id="IPR038109">
    <property type="entry name" value="DNA_bind_recomb_sf"/>
</dbReference>
<dbReference type="GO" id="GO:0000150">
    <property type="term" value="F:DNA strand exchange activity"/>
    <property type="evidence" value="ECO:0007669"/>
    <property type="project" value="InterPro"/>
</dbReference>
<reference evidence="4" key="4">
    <citation type="submission" date="2020-10" db="EMBL/GenBank/DDBJ databases">
        <authorList>
            <person name="Bassil N.M."/>
            <person name="Lloyd J.R."/>
        </authorList>
    </citation>
    <scope>NUCLEOTIDE SEQUENCE</scope>
    <source>
        <strain evidence="4">NB2006</strain>
    </source>
</reference>
<dbReference type="KEGG" id="aia:AWH56_002045"/>
<organism evidence="3 5">
    <name type="scientific">Anaerobacillus isosaccharinicus</name>
    <dbReference type="NCBI Taxonomy" id="1532552"/>
    <lineage>
        <taxon>Bacteria</taxon>
        <taxon>Bacillati</taxon>
        <taxon>Bacillota</taxon>
        <taxon>Bacilli</taxon>
        <taxon>Bacillales</taxon>
        <taxon>Bacillaceae</taxon>
        <taxon>Anaerobacillus</taxon>
    </lineage>
</organism>
<dbReference type="SMART" id="SM00857">
    <property type="entry name" value="Resolvase"/>
    <property type="match status" value="1"/>
</dbReference>
<dbReference type="Proteomes" id="UP000180175">
    <property type="component" value="Chromosome"/>
</dbReference>
<dbReference type="InterPro" id="IPR050639">
    <property type="entry name" value="SSR_resolvase"/>
</dbReference>
<evidence type="ECO:0000313" key="4">
    <source>
        <dbReference type="EMBL" id="QOY36494.1"/>
    </source>
</evidence>
<dbReference type="InterPro" id="IPR011109">
    <property type="entry name" value="DNA_bind_recombinase_dom"/>
</dbReference>
<dbReference type="Pfam" id="PF00239">
    <property type="entry name" value="Resolvase"/>
    <property type="match status" value="1"/>
</dbReference>
<evidence type="ECO:0000313" key="5">
    <source>
        <dbReference type="Proteomes" id="UP000180175"/>
    </source>
</evidence>
<dbReference type="EMBL" id="CP063356">
    <property type="protein sequence ID" value="QOY36494.1"/>
    <property type="molecule type" value="Genomic_DNA"/>
</dbReference>
<evidence type="ECO:0000259" key="1">
    <source>
        <dbReference type="PROSITE" id="PS51736"/>
    </source>
</evidence>
<dbReference type="EMBL" id="LQXD01000032">
    <property type="protein sequence ID" value="OIJ22727.1"/>
    <property type="molecule type" value="Genomic_DNA"/>
</dbReference>
<dbReference type="AlphaFoldDB" id="A0A1S2MFS0"/>
<feature type="domain" description="Recombinase" evidence="2">
    <location>
        <begin position="158"/>
        <end position="265"/>
    </location>
</feature>
<dbReference type="OrthoDB" id="2757355at2"/>
<dbReference type="Gene3D" id="3.40.50.1390">
    <property type="entry name" value="Resolvase, N-terminal catalytic domain"/>
    <property type="match status" value="1"/>
</dbReference>
<dbReference type="InterPro" id="IPR006119">
    <property type="entry name" value="Resolv_N"/>
</dbReference>
<dbReference type="SUPFAM" id="SSF53041">
    <property type="entry name" value="Resolvase-like"/>
    <property type="match status" value="1"/>
</dbReference>
<evidence type="ECO:0000259" key="2">
    <source>
        <dbReference type="PROSITE" id="PS51737"/>
    </source>
</evidence>
<dbReference type="Gene3D" id="3.90.1750.20">
    <property type="entry name" value="Putative Large Serine Recombinase, Chain B, Domain 2"/>
    <property type="match status" value="1"/>
</dbReference>
<evidence type="ECO:0000313" key="3">
    <source>
        <dbReference type="EMBL" id="OIJ22727.1"/>
    </source>
</evidence>
<sequence length="286" mass="34155">MQTIAYYRRSTTLQENSLEMQRYKAFEAATKNHLIIEKEFTDDAISARKTELEGREQLQNVISLVKQGKIKNLLVYKRDRLARNVVQHIKLYRILREHNINVVFTADEELPMSYSTNGEMYEIFMGVMVQLEGQQIHERIRAKNITNFRAGKDPGNLPYGYESDKKSEYKYKRNEKQLELIKELYDLIENGKTLHDLSEYAKVKDPDRSWSTSYIRKLLQNTTYKGIRTRTFNEQEYEQEYKSLKIVDKDKWQRVYDTLEKTKKHNKKRVKLDLDYILEGLIIFNL</sequence>
<proteinExistence type="predicted"/>
<dbReference type="Pfam" id="PF07508">
    <property type="entry name" value="Recombinase"/>
    <property type="match status" value="1"/>
</dbReference>
<dbReference type="RefSeq" id="WP_071316045.1">
    <property type="nucleotide sequence ID" value="NZ_CP063356.2"/>
</dbReference>
<gene>
    <name evidence="4" type="ORF">AWH56_002045</name>
    <name evidence="3" type="ORF">AWH56_04815</name>
</gene>
<reference evidence="3 5" key="1">
    <citation type="submission" date="2016-10" db="EMBL/GenBank/DDBJ databases">
        <title>Draft genome sequences of four alkaliphilic bacteria belonging to the Anaerobacillus genus.</title>
        <authorList>
            <person name="Bassil N.M."/>
            <person name="Lloyd J.R."/>
        </authorList>
    </citation>
    <scope>NUCLEOTIDE SEQUENCE [LARGE SCALE GENOMIC DNA]</scope>
    <source>
        <strain evidence="3 5">NB2006</strain>
    </source>
</reference>